<dbReference type="AlphaFoldDB" id="A0A5D8Q9R5"/>
<feature type="domain" description="Xylose isomerase-like TIM barrel" evidence="1">
    <location>
        <begin position="42"/>
        <end position="278"/>
    </location>
</feature>
<dbReference type="InterPro" id="IPR050312">
    <property type="entry name" value="IolE/XylAMocC-like"/>
</dbReference>
<keyword evidence="2" id="KW-0413">Isomerase</keyword>
<dbReference type="PANTHER" id="PTHR12110">
    <property type="entry name" value="HYDROXYPYRUVATE ISOMERASE"/>
    <property type="match status" value="1"/>
</dbReference>
<dbReference type="RefSeq" id="WP_149545658.1">
    <property type="nucleotide sequence ID" value="NZ_VTPS01000013.1"/>
</dbReference>
<proteinExistence type="predicted"/>
<dbReference type="Pfam" id="PF01261">
    <property type="entry name" value="AP_endonuc_2"/>
    <property type="match status" value="1"/>
</dbReference>
<evidence type="ECO:0000259" key="1">
    <source>
        <dbReference type="Pfam" id="PF01261"/>
    </source>
</evidence>
<dbReference type="GO" id="GO:0016853">
    <property type="term" value="F:isomerase activity"/>
    <property type="evidence" value="ECO:0007669"/>
    <property type="project" value="UniProtKB-KW"/>
</dbReference>
<dbReference type="InterPro" id="IPR013022">
    <property type="entry name" value="Xyl_isomerase-like_TIM-brl"/>
</dbReference>
<dbReference type="SUPFAM" id="SSF51658">
    <property type="entry name" value="Xylose isomerase-like"/>
    <property type="match status" value="1"/>
</dbReference>
<dbReference type="Gene3D" id="3.20.20.150">
    <property type="entry name" value="Divalent-metal-dependent TIM barrel enzymes"/>
    <property type="match status" value="1"/>
</dbReference>
<dbReference type="Proteomes" id="UP000322976">
    <property type="component" value="Unassembled WGS sequence"/>
</dbReference>
<dbReference type="InterPro" id="IPR036237">
    <property type="entry name" value="Xyl_isomerase-like_sf"/>
</dbReference>
<accession>A0A5D8Q9R5</accession>
<protein>
    <submittedName>
        <fullName evidence="2">Sugar phosphate isomerase/epimerase</fullName>
    </submittedName>
</protein>
<keyword evidence="3" id="KW-1185">Reference proteome</keyword>
<organism evidence="2 3">
    <name type="scientific">Calorimonas adulescens</name>
    <dbReference type="NCBI Taxonomy" id="2606906"/>
    <lineage>
        <taxon>Bacteria</taxon>
        <taxon>Bacillati</taxon>
        <taxon>Bacillota</taxon>
        <taxon>Clostridia</taxon>
        <taxon>Thermoanaerobacterales</taxon>
        <taxon>Thermoanaerobacteraceae</taxon>
        <taxon>Calorimonas</taxon>
    </lineage>
</organism>
<name>A0A5D8Q9R5_9THEO</name>
<comment type="caution">
    <text evidence="2">The sequence shown here is derived from an EMBL/GenBank/DDBJ whole genome shotgun (WGS) entry which is preliminary data.</text>
</comment>
<reference evidence="2 3" key="1">
    <citation type="submission" date="2019-08" db="EMBL/GenBank/DDBJ databases">
        <title>Calorimonas adulescens gen. nov., sp. nov., an anaerobic thermophilic bacterium from Sakhalin hot spring.</title>
        <authorList>
            <person name="Khomyakova M.A."/>
            <person name="Merkel A.Y."/>
            <person name="Novikov A."/>
            <person name="Bonch-Osmolovskaya E.A."/>
            <person name="Slobodkin A.I."/>
        </authorList>
    </citation>
    <scope>NUCLEOTIDE SEQUENCE [LARGE SCALE GENOMIC DNA]</scope>
    <source>
        <strain evidence="2 3">A05MB</strain>
    </source>
</reference>
<evidence type="ECO:0000313" key="2">
    <source>
        <dbReference type="EMBL" id="TZE81505.1"/>
    </source>
</evidence>
<dbReference type="EMBL" id="VTPS01000013">
    <property type="protein sequence ID" value="TZE81505.1"/>
    <property type="molecule type" value="Genomic_DNA"/>
</dbReference>
<evidence type="ECO:0000313" key="3">
    <source>
        <dbReference type="Proteomes" id="UP000322976"/>
    </source>
</evidence>
<gene>
    <name evidence="2" type="ORF">FWJ32_09190</name>
</gene>
<sequence>MRGNMYEYMRVGIIHFMAFPECMKGEGPIEETIEKILTDEYFNAVELSWIKDDKVRENVRKMLEVSHVSIAYGAQPRILTTGYNLNSMDEDLRRKAIDTVKEGVDEAHYLGAEGIAFLSGKFEKENKDKEMQLLADSIGEICDYAASKGDLMVELEVFDTEIDKKSIIGQVSDAVAIAREVRRKHKNFGLLHDLSHLPLLGETPEEALLPIKDYLTHAHLGNCVVRDKNHPAYGDAHPRFGIKGGENDVEEVKEFLKVLLEMGFLNTEKPPIVSFEVKPQPGEKPELVIANAKRTLNEAWARL</sequence>